<evidence type="ECO:0000313" key="8">
    <source>
        <dbReference type="Proteomes" id="UP000267164"/>
    </source>
</evidence>
<dbReference type="InterPro" id="IPR025971">
    <property type="entry name" value="LppP/LprE"/>
</dbReference>
<dbReference type="OrthoDB" id="4427395at2"/>
<keyword evidence="4" id="KW-0564">Palmitate</keyword>
<reference evidence="7 8" key="1">
    <citation type="submission" date="2018-09" db="EMBL/GenBank/DDBJ databases">
        <title>Nocardia yunnanensis sp. nov., an actinomycete isolated from a soil sample.</title>
        <authorList>
            <person name="Zhang J."/>
        </authorList>
    </citation>
    <scope>NUCLEOTIDE SEQUENCE [LARGE SCALE GENOMIC DNA]</scope>
    <source>
        <strain evidence="7 8">CFHS0054</strain>
    </source>
</reference>
<keyword evidence="8" id="KW-1185">Reference proteome</keyword>
<name>A0A386ZLJ6_9NOCA</name>
<dbReference type="PROSITE" id="PS51257">
    <property type="entry name" value="PROKAR_LIPOPROTEIN"/>
    <property type="match status" value="1"/>
</dbReference>
<keyword evidence="1" id="KW-1003">Cell membrane</keyword>
<evidence type="ECO:0000256" key="1">
    <source>
        <dbReference type="ARBA" id="ARBA00022475"/>
    </source>
</evidence>
<keyword evidence="2 6" id="KW-0732">Signal</keyword>
<evidence type="ECO:0000256" key="6">
    <source>
        <dbReference type="SAM" id="SignalP"/>
    </source>
</evidence>
<keyword evidence="5 7" id="KW-0449">Lipoprotein</keyword>
<dbReference type="Proteomes" id="UP000267164">
    <property type="component" value="Chromosome"/>
</dbReference>
<evidence type="ECO:0000256" key="2">
    <source>
        <dbReference type="ARBA" id="ARBA00022729"/>
    </source>
</evidence>
<dbReference type="EMBL" id="CP032568">
    <property type="protein sequence ID" value="AYF77455.1"/>
    <property type="molecule type" value="Genomic_DNA"/>
</dbReference>
<evidence type="ECO:0000256" key="5">
    <source>
        <dbReference type="ARBA" id="ARBA00023288"/>
    </source>
</evidence>
<dbReference type="Pfam" id="PF14041">
    <property type="entry name" value="Lipoprotein_21"/>
    <property type="match status" value="1"/>
</dbReference>
<keyword evidence="3" id="KW-0472">Membrane</keyword>
<dbReference type="AlphaFoldDB" id="A0A386ZLJ6"/>
<accession>A0A386ZLJ6</accession>
<evidence type="ECO:0000313" key="7">
    <source>
        <dbReference type="EMBL" id="AYF77455.1"/>
    </source>
</evidence>
<evidence type="ECO:0000256" key="4">
    <source>
        <dbReference type="ARBA" id="ARBA00023139"/>
    </source>
</evidence>
<gene>
    <name evidence="7" type="ORF">D7D52_30665</name>
</gene>
<proteinExistence type="predicted"/>
<dbReference type="RefSeq" id="WP_120741939.1">
    <property type="nucleotide sequence ID" value="NZ_CP032568.1"/>
</dbReference>
<evidence type="ECO:0000256" key="3">
    <source>
        <dbReference type="ARBA" id="ARBA00023136"/>
    </source>
</evidence>
<sequence length="181" mass="18471">MRFRSSVLVAAAAGVVAVTGCASTATTPGVSTTATAAAQQPAAPAGSGHGLCFDVNSDLARSALARLSPPPVGQWQAGESSDNPLSAGCNGVLSWMTANSTVNHPYTHILFFTNGTYLGTASTEPYMYTQITGKTRDSVTVTYHWIAAGEAMCCPAGGPSVVTLSLHGTKVVADGQFPPHN</sequence>
<dbReference type="KEGG" id="nyu:D7D52_30665"/>
<feature type="signal peptide" evidence="6">
    <location>
        <begin position="1"/>
        <end position="24"/>
    </location>
</feature>
<feature type="chain" id="PRO_5039104569" evidence="6">
    <location>
        <begin position="25"/>
        <end position="181"/>
    </location>
</feature>
<protein>
    <submittedName>
        <fullName evidence="7">LppP/LprE family lipoprotein</fullName>
    </submittedName>
</protein>
<organism evidence="7 8">
    <name type="scientific">Nocardia yunnanensis</name>
    <dbReference type="NCBI Taxonomy" id="2382165"/>
    <lineage>
        <taxon>Bacteria</taxon>
        <taxon>Bacillati</taxon>
        <taxon>Actinomycetota</taxon>
        <taxon>Actinomycetes</taxon>
        <taxon>Mycobacteriales</taxon>
        <taxon>Nocardiaceae</taxon>
        <taxon>Nocardia</taxon>
    </lineage>
</organism>